<evidence type="ECO:0000259" key="11">
    <source>
        <dbReference type="Pfam" id="PF02698"/>
    </source>
</evidence>
<organism evidence="12 13">
    <name type="scientific">Edwardsiella anguillarum ET080813</name>
    <dbReference type="NCBI Taxonomy" id="667120"/>
    <lineage>
        <taxon>Bacteria</taxon>
        <taxon>Pseudomonadati</taxon>
        <taxon>Pseudomonadota</taxon>
        <taxon>Gammaproteobacteria</taxon>
        <taxon>Enterobacterales</taxon>
        <taxon>Hafniaceae</taxon>
        <taxon>Edwardsiella</taxon>
    </lineage>
</organism>
<dbReference type="InterPro" id="IPR014729">
    <property type="entry name" value="Rossmann-like_a/b/a_fold"/>
</dbReference>
<gene>
    <name evidence="12" type="ORF">ETEE_0147</name>
</gene>
<dbReference type="Pfam" id="PF02698">
    <property type="entry name" value="DUF218"/>
    <property type="match status" value="1"/>
</dbReference>
<evidence type="ECO:0000256" key="10">
    <source>
        <dbReference type="SAM" id="Phobius"/>
    </source>
</evidence>
<name>A0A076LIA0_9GAMM</name>
<dbReference type="Gene3D" id="3.40.50.620">
    <property type="entry name" value="HUPs"/>
    <property type="match status" value="1"/>
</dbReference>
<evidence type="ECO:0000313" key="13">
    <source>
        <dbReference type="Proteomes" id="UP000028681"/>
    </source>
</evidence>
<dbReference type="InterPro" id="IPR003848">
    <property type="entry name" value="DUF218"/>
</dbReference>
<keyword evidence="7" id="KW-0961">Cell wall biogenesis/degradation</keyword>
<evidence type="ECO:0000313" key="12">
    <source>
        <dbReference type="EMBL" id="AIJ06632.1"/>
    </source>
</evidence>
<dbReference type="FunFam" id="3.40.50.620:FF:000164">
    <property type="entry name" value="Envelope biogenesis factor ElyC"/>
    <property type="match status" value="1"/>
</dbReference>
<protein>
    <recommendedName>
        <fullName evidence="9">Envelope biogenesis factor ElyC</fullName>
    </recommendedName>
</protein>
<dbReference type="EMBL" id="CP006664">
    <property type="protein sequence ID" value="AIJ06632.1"/>
    <property type="molecule type" value="Genomic_DNA"/>
</dbReference>
<evidence type="ECO:0000256" key="8">
    <source>
        <dbReference type="ARBA" id="ARBA00053487"/>
    </source>
</evidence>
<dbReference type="NCBIfam" id="NF007794">
    <property type="entry name" value="PRK10494.1"/>
    <property type="match status" value="1"/>
</dbReference>
<dbReference type="AlphaFoldDB" id="A0A076LIA0"/>
<evidence type="ECO:0000256" key="4">
    <source>
        <dbReference type="ARBA" id="ARBA00022692"/>
    </source>
</evidence>
<evidence type="ECO:0000256" key="2">
    <source>
        <dbReference type="ARBA" id="ARBA00022475"/>
    </source>
</evidence>
<keyword evidence="5 10" id="KW-1133">Transmembrane helix</keyword>
<reference evidence="12 13" key="1">
    <citation type="journal article" date="2012" name="PLoS ONE">
        <title>Edwardsiella comparative phylogenomics reveal the new intra/inter-species taxonomic relationships, virulence evolution and niche adaptation mechanisms.</title>
        <authorList>
            <person name="Yang M."/>
            <person name="Lv Y."/>
            <person name="Xiao J."/>
            <person name="Wu H."/>
            <person name="Zheng H."/>
            <person name="Liu Q."/>
            <person name="Zhang Y."/>
            <person name="Wang Q."/>
        </authorList>
    </citation>
    <scope>NUCLEOTIDE SEQUENCE [LARGE SCALE GENOMIC DNA]</scope>
    <source>
        <strain evidence="13">080813</strain>
    </source>
</reference>
<sequence>MAFFHPKETVVMLFELKKFVGMLLLPLPLLLSLCALGLALLWFTRRQRIGKVLVSLAWLGILLLSMQPLADRLLAPLENRYPTLNGPHQARYVVVLGGGYTYNPQWAPSSNLIGNSLPRVIEGVRQLALNPQAQLIFTGAAAQGNPLSSAEVAARVARSLGIDEQRIIVLDSPRDTGQEARAVAGVVGNAPLILVTSANHMPRALGFFHHQGLDPIPAPANQMAIASPLNPWERWLPSPLYLGHSERAGYETLGRLWQALTGQAQDRRTAAPTEEK</sequence>
<comment type="function">
    <text evidence="8">Plays a critical role in the metabolism of the essential lipid carrier used for cell wall synthesis.</text>
</comment>
<feature type="transmembrane region" description="Helical" evidence="10">
    <location>
        <begin position="20"/>
        <end position="43"/>
    </location>
</feature>
<evidence type="ECO:0000256" key="7">
    <source>
        <dbReference type="ARBA" id="ARBA00023316"/>
    </source>
</evidence>
<evidence type="ECO:0000256" key="6">
    <source>
        <dbReference type="ARBA" id="ARBA00023136"/>
    </source>
</evidence>
<evidence type="ECO:0000256" key="5">
    <source>
        <dbReference type="ARBA" id="ARBA00022989"/>
    </source>
</evidence>
<dbReference type="CDD" id="cd06259">
    <property type="entry name" value="YdcF-like"/>
    <property type="match status" value="1"/>
</dbReference>
<dbReference type="HOGENOM" id="CLU_053514_0_0_6"/>
<dbReference type="InterPro" id="IPR051599">
    <property type="entry name" value="Cell_Envelope_Assoc"/>
</dbReference>
<feature type="transmembrane region" description="Helical" evidence="10">
    <location>
        <begin position="52"/>
        <end position="70"/>
    </location>
</feature>
<keyword evidence="2" id="KW-1003">Cell membrane</keyword>
<dbReference type="Proteomes" id="UP000028681">
    <property type="component" value="Chromosome"/>
</dbReference>
<evidence type="ECO:0000256" key="3">
    <source>
        <dbReference type="ARBA" id="ARBA00022519"/>
    </source>
</evidence>
<dbReference type="GO" id="GO:0005886">
    <property type="term" value="C:plasma membrane"/>
    <property type="evidence" value="ECO:0007669"/>
    <property type="project" value="UniProtKB-SubCell"/>
</dbReference>
<dbReference type="PANTHER" id="PTHR30336:SF4">
    <property type="entry name" value="ENVELOPE BIOGENESIS FACTOR ELYC"/>
    <property type="match status" value="1"/>
</dbReference>
<comment type="subcellular location">
    <subcellularLocation>
        <location evidence="1">Cell inner membrane</location>
        <topology evidence="1">Multi-pass membrane protein</topology>
    </subcellularLocation>
</comment>
<dbReference type="GO" id="GO:0043164">
    <property type="term" value="P:Gram-negative-bacterium-type cell wall biogenesis"/>
    <property type="evidence" value="ECO:0007669"/>
    <property type="project" value="TreeGrafter"/>
</dbReference>
<evidence type="ECO:0000256" key="9">
    <source>
        <dbReference type="ARBA" id="ARBA00070389"/>
    </source>
</evidence>
<dbReference type="GO" id="GO:0071555">
    <property type="term" value="P:cell wall organization"/>
    <property type="evidence" value="ECO:0007669"/>
    <property type="project" value="UniProtKB-KW"/>
</dbReference>
<keyword evidence="4 10" id="KW-0812">Transmembrane</keyword>
<keyword evidence="3" id="KW-0997">Cell inner membrane</keyword>
<feature type="domain" description="DUF218" evidence="11">
    <location>
        <begin position="92"/>
        <end position="254"/>
    </location>
</feature>
<accession>A0A076LIA0</accession>
<dbReference type="PANTHER" id="PTHR30336">
    <property type="entry name" value="INNER MEMBRANE PROTEIN, PROBABLE PERMEASE"/>
    <property type="match status" value="1"/>
</dbReference>
<dbReference type="GO" id="GO:0000270">
    <property type="term" value="P:peptidoglycan metabolic process"/>
    <property type="evidence" value="ECO:0007669"/>
    <property type="project" value="TreeGrafter"/>
</dbReference>
<keyword evidence="6 10" id="KW-0472">Membrane</keyword>
<evidence type="ECO:0000256" key="1">
    <source>
        <dbReference type="ARBA" id="ARBA00004429"/>
    </source>
</evidence>
<proteinExistence type="predicted"/>
<dbReference type="KEGG" id="ete:ETEE_0147"/>